<evidence type="ECO:0000256" key="7">
    <source>
        <dbReference type="PROSITE-ProRule" id="PRU00042"/>
    </source>
</evidence>
<keyword evidence="6" id="KW-0539">Nucleus</keyword>
<feature type="domain" description="C2H2-type" evidence="9">
    <location>
        <begin position="218"/>
        <end position="243"/>
    </location>
</feature>
<evidence type="ECO:0000259" key="9">
    <source>
        <dbReference type="PROSITE" id="PS50157"/>
    </source>
</evidence>
<dbReference type="PANTHER" id="PTHR24394">
    <property type="entry name" value="ZINC FINGER PROTEIN"/>
    <property type="match status" value="1"/>
</dbReference>
<dbReference type="SMART" id="SM00355">
    <property type="entry name" value="ZnF_C2H2"/>
    <property type="match status" value="6"/>
</dbReference>
<keyword evidence="4 7" id="KW-0863">Zinc-finger</keyword>
<dbReference type="PANTHER" id="PTHR24394:SF29">
    <property type="entry name" value="MYONEURIN"/>
    <property type="match status" value="1"/>
</dbReference>
<dbReference type="GO" id="GO:0008270">
    <property type="term" value="F:zinc ion binding"/>
    <property type="evidence" value="ECO:0007669"/>
    <property type="project" value="UniProtKB-UniRule"/>
</dbReference>
<gene>
    <name evidence="11" type="primary">Znf652</name>
    <name evidence="11" type="ORF">Bhyg_16897</name>
</gene>
<keyword evidence="5 8" id="KW-0862">Zinc</keyword>
<evidence type="ECO:0000256" key="4">
    <source>
        <dbReference type="ARBA" id="ARBA00022771"/>
    </source>
</evidence>
<evidence type="ECO:0000256" key="2">
    <source>
        <dbReference type="ARBA" id="ARBA00022723"/>
    </source>
</evidence>
<feature type="binding site" evidence="8">
    <location>
        <position position="40"/>
    </location>
    <ligand>
        <name>Zn(2+)</name>
        <dbReference type="ChEBI" id="CHEBI:29105"/>
    </ligand>
</feature>
<dbReference type="GO" id="GO:0000981">
    <property type="term" value="F:DNA-binding transcription factor activity, RNA polymerase II-specific"/>
    <property type="evidence" value="ECO:0007669"/>
    <property type="project" value="TreeGrafter"/>
</dbReference>
<feature type="domain" description="ZAD" evidence="10">
    <location>
        <begin position="38"/>
        <end position="118"/>
    </location>
</feature>
<dbReference type="GO" id="GO:0005634">
    <property type="term" value="C:nucleus"/>
    <property type="evidence" value="ECO:0007669"/>
    <property type="project" value="UniProtKB-SubCell"/>
</dbReference>
<evidence type="ECO:0000256" key="6">
    <source>
        <dbReference type="ARBA" id="ARBA00023242"/>
    </source>
</evidence>
<dbReference type="OrthoDB" id="6077919at2759"/>
<dbReference type="Pfam" id="PF07776">
    <property type="entry name" value="zf-AD"/>
    <property type="match status" value="1"/>
</dbReference>
<evidence type="ECO:0000256" key="8">
    <source>
        <dbReference type="PROSITE-ProRule" id="PRU01263"/>
    </source>
</evidence>
<dbReference type="Pfam" id="PF00096">
    <property type="entry name" value="zf-C2H2"/>
    <property type="match status" value="3"/>
</dbReference>
<dbReference type="EMBL" id="WJQU01002879">
    <property type="protein sequence ID" value="KAJ6629740.1"/>
    <property type="molecule type" value="Genomic_DNA"/>
</dbReference>
<feature type="domain" description="C2H2-type" evidence="9">
    <location>
        <begin position="276"/>
        <end position="303"/>
    </location>
</feature>
<comment type="caution">
    <text evidence="11">The sequence shown here is derived from an EMBL/GenBank/DDBJ whole genome shotgun (WGS) entry which is preliminary data.</text>
</comment>
<dbReference type="InterPro" id="IPR012934">
    <property type="entry name" value="Znf_AD"/>
</dbReference>
<dbReference type="PROSITE" id="PS50157">
    <property type="entry name" value="ZINC_FINGER_C2H2_2"/>
    <property type="match status" value="4"/>
</dbReference>
<feature type="binding site" evidence="8">
    <location>
        <position position="94"/>
    </location>
    <ligand>
        <name>Zn(2+)</name>
        <dbReference type="ChEBI" id="CHEBI:29105"/>
    </ligand>
</feature>
<dbReference type="SUPFAM" id="SSF57667">
    <property type="entry name" value="beta-beta-alpha zinc fingers"/>
    <property type="match status" value="2"/>
</dbReference>
<keyword evidence="3" id="KW-0677">Repeat</keyword>
<dbReference type="SMART" id="SM00868">
    <property type="entry name" value="zf-AD"/>
    <property type="match status" value="1"/>
</dbReference>
<evidence type="ECO:0000313" key="11">
    <source>
        <dbReference type="EMBL" id="KAJ6629740.1"/>
    </source>
</evidence>
<feature type="domain" description="C2H2-type" evidence="9">
    <location>
        <begin position="249"/>
        <end position="276"/>
    </location>
</feature>
<evidence type="ECO:0000256" key="5">
    <source>
        <dbReference type="ARBA" id="ARBA00022833"/>
    </source>
</evidence>
<reference evidence="11" key="1">
    <citation type="submission" date="2022-07" db="EMBL/GenBank/DDBJ databases">
        <authorList>
            <person name="Trinca V."/>
            <person name="Uliana J.V.C."/>
            <person name="Torres T.T."/>
            <person name="Ward R.J."/>
            <person name="Monesi N."/>
        </authorList>
    </citation>
    <scope>NUCLEOTIDE SEQUENCE</scope>
    <source>
        <strain evidence="11">HSMRA1968</strain>
        <tissue evidence="11">Whole embryos</tissue>
    </source>
</reference>
<feature type="binding site" evidence="8">
    <location>
        <position position="43"/>
    </location>
    <ligand>
        <name>Zn(2+)</name>
        <dbReference type="ChEBI" id="CHEBI:29105"/>
    </ligand>
</feature>
<evidence type="ECO:0000259" key="10">
    <source>
        <dbReference type="PROSITE" id="PS51915"/>
    </source>
</evidence>
<feature type="binding site" evidence="8">
    <location>
        <position position="91"/>
    </location>
    <ligand>
        <name>Zn(2+)</name>
        <dbReference type="ChEBI" id="CHEBI:29105"/>
    </ligand>
</feature>
<feature type="domain" description="C2H2-type" evidence="9">
    <location>
        <begin position="304"/>
        <end position="331"/>
    </location>
</feature>
<dbReference type="FunFam" id="3.30.160.60:FF:000096">
    <property type="entry name" value="Zinc finger and BTB domain-containing protein 18 isoform 1"/>
    <property type="match status" value="1"/>
</dbReference>
<dbReference type="Gene3D" id="3.30.160.60">
    <property type="entry name" value="Classic Zinc Finger"/>
    <property type="match status" value="4"/>
</dbReference>
<dbReference type="InterPro" id="IPR013087">
    <property type="entry name" value="Znf_C2H2_type"/>
</dbReference>
<evidence type="ECO:0000313" key="12">
    <source>
        <dbReference type="Proteomes" id="UP001151699"/>
    </source>
</evidence>
<name>A0A9Q0MJ17_9DIPT</name>
<proteinExistence type="predicted"/>
<comment type="subcellular location">
    <subcellularLocation>
        <location evidence="1">Nucleus</location>
    </subcellularLocation>
</comment>
<dbReference type="InterPro" id="IPR036236">
    <property type="entry name" value="Znf_C2H2_sf"/>
</dbReference>
<evidence type="ECO:0000256" key="3">
    <source>
        <dbReference type="ARBA" id="ARBA00022737"/>
    </source>
</evidence>
<dbReference type="Gene3D" id="3.40.1800.20">
    <property type="match status" value="1"/>
</dbReference>
<dbReference type="PROSITE" id="PS51915">
    <property type="entry name" value="ZAD"/>
    <property type="match status" value="1"/>
</dbReference>
<accession>A0A9Q0MJ17</accession>
<dbReference type="SUPFAM" id="SSF57716">
    <property type="entry name" value="Glucocorticoid receptor-like (DNA-binding domain)"/>
    <property type="match status" value="1"/>
</dbReference>
<dbReference type="PROSITE" id="PS00028">
    <property type="entry name" value="ZINC_FINGER_C2H2_1"/>
    <property type="match status" value="4"/>
</dbReference>
<dbReference type="AlphaFoldDB" id="A0A9Q0MJ17"/>
<keyword evidence="12" id="KW-1185">Reference proteome</keyword>
<evidence type="ECO:0000256" key="1">
    <source>
        <dbReference type="ARBA" id="ARBA00004123"/>
    </source>
</evidence>
<dbReference type="Proteomes" id="UP001151699">
    <property type="component" value="Unassembled WGS sequence"/>
</dbReference>
<organism evidence="11 12">
    <name type="scientific">Pseudolycoriella hygida</name>
    <dbReference type="NCBI Taxonomy" id="35572"/>
    <lineage>
        <taxon>Eukaryota</taxon>
        <taxon>Metazoa</taxon>
        <taxon>Ecdysozoa</taxon>
        <taxon>Arthropoda</taxon>
        <taxon>Hexapoda</taxon>
        <taxon>Insecta</taxon>
        <taxon>Pterygota</taxon>
        <taxon>Neoptera</taxon>
        <taxon>Endopterygota</taxon>
        <taxon>Diptera</taxon>
        <taxon>Nematocera</taxon>
        <taxon>Sciaroidea</taxon>
        <taxon>Sciaridae</taxon>
        <taxon>Pseudolycoriella</taxon>
    </lineage>
</organism>
<sequence length="358" mass="41739">MASKCQNLFSLSFSQINKNTQLQIFVMSDLEEESLFPTMCRLCLSENVELIRLYPKDDSQENASTGNIFEIVERFTTVKIARNDKLPQKICESCTQMLASMLAYQNKCKRSNEQLHRMMKMECLDEQPATDIKFVDVEHINESVLELHHEGDDETNVKTNKLEANQRTTNESQQRLETNAFSVTKSSPEKFACEICGKLYIKGHLRHHMNSHVESRPFKCDVAECVTTFKCSRDLSNHKRICHFLKSNLSCDICGRKFKLRSTLVIHKTTHFDPQIPCKVCNKKFRNTRSMSKHMLVHSQLRKFKCEICDKSFQTRYTLRVHKRVHNGEKPYQCHCGVSFAYKCLLKTHEEKYHSCES</sequence>
<protein>
    <submittedName>
        <fullName evidence="11">Zinc finger protein</fullName>
    </submittedName>
</protein>
<keyword evidence="2 8" id="KW-0479">Metal-binding</keyword>